<dbReference type="AlphaFoldDB" id="A0A8J8P6N5"/>
<organism evidence="2 3">
    <name type="scientific">Halteria grandinella</name>
    <dbReference type="NCBI Taxonomy" id="5974"/>
    <lineage>
        <taxon>Eukaryota</taxon>
        <taxon>Sar</taxon>
        <taxon>Alveolata</taxon>
        <taxon>Ciliophora</taxon>
        <taxon>Intramacronucleata</taxon>
        <taxon>Spirotrichea</taxon>
        <taxon>Stichotrichia</taxon>
        <taxon>Sporadotrichida</taxon>
        <taxon>Halteriidae</taxon>
        <taxon>Halteria</taxon>
    </lineage>
</organism>
<evidence type="ECO:0000313" key="2">
    <source>
        <dbReference type="EMBL" id="TNV88208.1"/>
    </source>
</evidence>
<dbReference type="Proteomes" id="UP000785679">
    <property type="component" value="Unassembled WGS sequence"/>
</dbReference>
<accession>A0A8J8P6N5</accession>
<feature type="region of interest" description="Disordered" evidence="1">
    <location>
        <begin position="57"/>
        <end position="78"/>
    </location>
</feature>
<evidence type="ECO:0000313" key="3">
    <source>
        <dbReference type="Proteomes" id="UP000785679"/>
    </source>
</evidence>
<protein>
    <submittedName>
        <fullName evidence="2">Uncharacterized protein</fullName>
    </submittedName>
</protein>
<keyword evidence="3" id="KW-1185">Reference proteome</keyword>
<dbReference type="EMBL" id="RRYP01000030">
    <property type="protein sequence ID" value="TNV88208.1"/>
    <property type="molecule type" value="Genomic_DNA"/>
</dbReference>
<evidence type="ECO:0000256" key="1">
    <source>
        <dbReference type="SAM" id="MobiDB-lite"/>
    </source>
</evidence>
<reference evidence="2" key="1">
    <citation type="submission" date="2019-06" db="EMBL/GenBank/DDBJ databases">
        <authorList>
            <person name="Zheng W."/>
        </authorList>
    </citation>
    <scope>NUCLEOTIDE SEQUENCE</scope>
    <source>
        <strain evidence="2">QDHG01</strain>
    </source>
</reference>
<name>A0A8J8P6N5_HALGN</name>
<sequence>MTEGVEYLSLPPSVCELNAMSYWSHLHLLSLALSLRIEQLFRQDYDSFLALQREFRSRPPQRLPPPHSQGYFHSSRRQ</sequence>
<comment type="caution">
    <text evidence="2">The sequence shown here is derived from an EMBL/GenBank/DDBJ whole genome shotgun (WGS) entry which is preliminary data.</text>
</comment>
<proteinExistence type="predicted"/>
<gene>
    <name evidence="2" type="ORF">FGO68_gene5443</name>
</gene>